<dbReference type="InterPro" id="IPR033905">
    <property type="entry name" value="Secretory_peroxidase"/>
</dbReference>
<dbReference type="KEGG" id="peu:105121603"/>
<dbReference type="GO" id="GO:0042744">
    <property type="term" value="P:hydrogen peroxide catabolic process"/>
    <property type="evidence" value="ECO:0007669"/>
    <property type="project" value="UniProtKB-KW"/>
</dbReference>
<dbReference type="Gene3D" id="1.10.520.10">
    <property type="match status" value="1"/>
</dbReference>
<evidence type="ECO:0000256" key="3">
    <source>
        <dbReference type="ARBA" id="ARBA00004613"/>
    </source>
</evidence>
<comment type="similarity">
    <text evidence="22">Belongs to the peroxidase family. Classical plant (class III) peroxidase subfamily.</text>
</comment>
<keyword evidence="6 22" id="KW-0964">Secreted</keyword>
<keyword evidence="9 19" id="KW-0479">Metal-binding</keyword>
<comment type="function">
    <text evidence="2">Removal of H(2)O(2), oxidation of toxic reductants, biosynthesis and degradation of lignin, suberization, auxin catabolism, response to environmental stresses such as wounding, pathogen attack and oxidative stress. These functions might be dependent on each isozyme/isoform in each plant tissue.</text>
</comment>
<dbReference type="PROSITE" id="PS50873">
    <property type="entry name" value="PEROXIDASE_4"/>
    <property type="match status" value="1"/>
</dbReference>
<dbReference type="InterPro" id="IPR010255">
    <property type="entry name" value="Haem_peroxidase_sf"/>
</dbReference>
<comment type="cofactor">
    <cofactor evidence="19 22">
        <name>heme b</name>
        <dbReference type="ChEBI" id="CHEBI:60344"/>
    </cofactor>
    <text evidence="19 22">Binds 1 heme b (iron(II)-protoporphyrin IX) group per subunit.</text>
</comment>
<dbReference type="FunFam" id="1.10.420.10:FF:000001">
    <property type="entry name" value="Peroxidase"/>
    <property type="match status" value="1"/>
</dbReference>
<evidence type="ECO:0000256" key="16">
    <source>
        <dbReference type="ARBA" id="ARBA00023324"/>
    </source>
</evidence>
<evidence type="ECO:0000256" key="19">
    <source>
        <dbReference type="PIRSR" id="PIRSR600823-3"/>
    </source>
</evidence>
<dbReference type="GO" id="GO:0140825">
    <property type="term" value="F:lactoperoxidase activity"/>
    <property type="evidence" value="ECO:0007669"/>
    <property type="project" value="UniProtKB-EC"/>
</dbReference>
<dbReference type="InterPro" id="IPR019793">
    <property type="entry name" value="Peroxidases_heam-ligand_BS"/>
</dbReference>
<proteinExistence type="inferred from homology"/>
<dbReference type="CDD" id="cd00693">
    <property type="entry name" value="secretory_peroxidase"/>
    <property type="match status" value="1"/>
</dbReference>
<dbReference type="AlphaFoldDB" id="A0AAJ6TVX9"/>
<dbReference type="PROSITE" id="PS00436">
    <property type="entry name" value="PEROXIDASE_2"/>
    <property type="match status" value="1"/>
</dbReference>
<keyword evidence="7 22" id="KW-0575">Peroxidase</keyword>
<feature type="chain" id="PRO_5042314210" description="Peroxidase" evidence="22">
    <location>
        <begin position="30"/>
        <end position="338"/>
    </location>
</feature>
<accession>A0AAJ6TVX9</accession>
<evidence type="ECO:0000256" key="6">
    <source>
        <dbReference type="ARBA" id="ARBA00022525"/>
    </source>
</evidence>
<dbReference type="Proteomes" id="UP000694918">
    <property type="component" value="Unplaced"/>
</dbReference>
<reference evidence="25" key="1">
    <citation type="submission" date="2025-08" db="UniProtKB">
        <authorList>
            <consortium name="RefSeq"/>
        </authorList>
    </citation>
    <scope>IDENTIFICATION</scope>
</reference>
<feature type="disulfide bond" evidence="21">
    <location>
        <begin position="129"/>
        <end position="333"/>
    </location>
</feature>
<evidence type="ECO:0000256" key="15">
    <source>
        <dbReference type="ARBA" id="ARBA00023180"/>
    </source>
</evidence>
<evidence type="ECO:0000256" key="12">
    <source>
        <dbReference type="ARBA" id="ARBA00023002"/>
    </source>
</evidence>
<dbReference type="FunFam" id="1.10.520.10:FF:000006">
    <property type="entry name" value="Peroxidase"/>
    <property type="match status" value="1"/>
</dbReference>
<evidence type="ECO:0000256" key="18">
    <source>
        <dbReference type="PIRSR" id="PIRSR600823-2"/>
    </source>
</evidence>
<dbReference type="Pfam" id="PF00141">
    <property type="entry name" value="peroxidase"/>
    <property type="match status" value="1"/>
</dbReference>
<dbReference type="InterPro" id="IPR000823">
    <property type="entry name" value="Peroxidase_pln"/>
</dbReference>
<evidence type="ECO:0000256" key="21">
    <source>
        <dbReference type="PIRSR" id="PIRSR600823-5"/>
    </source>
</evidence>
<evidence type="ECO:0000256" key="20">
    <source>
        <dbReference type="PIRSR" id="PIRSR600823-4"/>
    </source>
</evidence>
<evidence type="ECO:0000256" key="9">
    <source>
        <dbReference type="ARBA" id="ARBA00022723"/>
    </source>
</evidence>
<dbReference type="RefSeq" id="XP_011018622.1">
    <property type="nucleotide sequence ID" value="XM_011020320.1"/>
</dbReference>
<evidence type="ECO:0000313" key="25">
    <source>
        <dbReference type="RefSeq" id="XP_011018622.1"/>
    </source>
</evidence>
<feature type="signal peptide" evidence="22">
    <location>
        <begin position="1"/>
        <end position="29"/>
    </location>
</feature>
<evidence type="ECO:0000256" key="5">
    <source>
        <dbReference type="ARBA" id="ARBA00012313"/>
    </source>
</evidence>
<dbReference type="EC" id="1.11.1.7" evidence="5 22"/>
<feature type="binding site" description="axial binding residue" evidence="19">
    <location>
        <position position="201"/>
    </location>
    <ligand>
        <name>heme b</name>
        <dbReference type="ChEBI" id="CHEBI:60344"/>
    </ligand>
    <ligandPart>
        <name>Fe</name>
        <dbReference type="ChEBI" id="CHEBI:18248"/>
    </ligandPart>
</feature>
<feature type="active site" description="Proton acceptor" evidence="17">
    <location>
        <position position="74"/>
    </location>
</feature>
<keyword evidence="14 21" id="KW-1015">Disulfide bond</keyword>
<keyword evidence="10 22" id="KW-0732">Signal</keyword>
<feature type="binding site" evidence="19">
    <location>
        <position position="80"/>
    </location>
    <ligand>
        <name>Ca(2+)</name>
        <dbReference type="ChEBI" id="CHEBI:29108"/>
        <label>1</label>
    </ligand>
</feature>
<evidence type="ECO:0000313" key="24">
    <source>
        <dbReference type="Proteomes" id="UP000694918"/>
    </source>
</evidence>
<keyword evidence="15" id="KW-0325">Glycoprotein</keyword>
<dbReference type="PANTHER" id="PTHR31388:SF152">
    <property type="entry name" value="PEROXIDASE 20"/>
    <property type="match status" value="1"/>
</dbReference>
<dbReference type="PANTHER" id="PTHR31388">
    <property type="entry name" value="PEROXIDASE 72-RELATED"/>
    <property type="match status" value="1"/>
</dbReference>
<dbReference type="GeneID" id="105121603"/>
<feature type="binding site" evidence="19">
    <location>
        <position position="84"/>
    </location>
    <ligand>
        <name>Ca(2+)</name>
        <dbReference type="ChEBI" id="CHEBI:29108"/>
        <label>1</label>
    </ligand>
</feature>
<keyword evidence="24" id="KW-1185">Reference proteome</keyword>
<comment type="subcellular location">
    <subcellularLocation>
        <location evidence="3 22">Secreted</location>
    </subcellularLocation>
</comment>
<keyword evidence="16 22" id="KW-0376">Hydrogen peroxide</keyword>
<feature type="disulfide bond" evidence="21">
    <location>
        <begin position="208"/>
        <end position="241"/>
    </location>
</feature>
<comment type="similarity">
    <text evidence="4">Belongs to the peroxidase family. Ascorbate peroxidase subfamily.</text>
</comment>
<feature type="binding site" evidence="19">
    <location>
        <position position="254"/>
    </location>
    <ligand>
        <name>Ca(2+)</name>
        <dbReference type="ChEBI" id="CHEBI:29108"/>
        <label>2</label>
    </ligand>
</feature>
<feature type="binding site" evidence="19">
    <location>
        <position position="82"/>
    </location>
    <ligand>
        <name>Ca(2+)</name>
        <dbReference type="ChEBI" id="CHEBI:29108"/>
        <label>1</label>
    </ligand>
</feature>
<feature type="binding site" evidence="19">
    <location>
        <position position="75"/>
    </location>
    <ligand>
        <name>Ca(2+)</name>
        <dbReference type="ChEBI" id="CHEBI:29108"/>
        <label>1</label>
    </ligand>
</feature>
<sequence>MACDFSMNPFTMVFITLLVLVLQSLSTFGDEQLLVRDYYKETCPMVEEIVRYNLQFAVLKNPRMAASLLRLHFHDCFVMGCDASVLLDSYGGMVSEKQAGPNVNSLHGFEVIDRIKYQLEEACPLVVSCADILAIAARDAVAVRGGPGWEVYLGRKDSLKASFDGANQFIPAPNSSLETLIANFKQQGLDIGDLVALSGSHTMGKARCLSFRQHIHDESAEEHYDKYKRYTPFRRILRSICPKTGKDNQLAPLDFETPARFDNHYFLNILEGRGLLGSDNVLVTEDHEGEIRKQVWAYAADQELFFASFANSMIKMGNINVLYGNEGEVRKNCRFVNT</sequence>
<evidence type="ECO:0000256" key="2">
    <source>
        <dbReference type="ARBA" id="ARBA00002322"/>
    </source>
</evidence>
<feature type="binding site" evidence="19">
    <location>
        <position position="257"/>
    </location>
    <ligand>
        <name>Ca(2+)</name>
        <dbReference type="ChEBI" id="CHEBI:29108"/>
        <label>2</label>
    </ligand>
</feature>
<evidence type="ECO:0000256" key="13">
    <source>
        <dbReference type="ARBA" id="ARBA00023004"/>
    </source>
</evidence>
<evidence type="ECO:0000256" key="14">
    <source>
        <dbReference type="ARBA" id="ARBA00023157"/>
    </source>
</evidence>
<evidence type="ECO:0000256" key="4">
    <source>
        <dbReference type="ARBA" id="ARBA00006873"/>
    </source>
</evidence>
<gene>
    <name evidence="25" type="primary">LOC105121603</name>
</gene>
<dbReference type="SUPFAM" id="SSF48113">
    <property type="entry name" value="Heme-dependent peroxidases"/>
    <property type="match status" value="1"/>
</dbReference>
<keyword evidence="8 22" id="KW-0349">Heme</keyword>
<evidence type="ECO:0000256" key="10">
    <source>
        <dbReference type="ARBA" id="ARBA00022729"/>
    </source>
</evidence>
<name>A0AAJ6TVX9_POPEU</name>
<feature type="site" description="Transition state stabilizer" evidence="20">
    <location>
        <position position="70"/>
    </location>
</feature>
<evidence type="ECO:0000256" key="22">
    <source>
        <dbReference type="RuleBase" id="RU362060"/>
    </source>
</evidence>
<feature type="disulfide bond" evidence="21">
    <location>
        <begin position="43"/>
        <end position="123"/>
    </location>
</feature>
<dbReference type="InterPro" id="IPR002016">
    <property type="entry name" value="Haem_peroxidase"/>
</dbReference>
<evidence type="ECO:0000256" key="11">
    <source>
        <dbReference type="ARBA" id="ARBA00022837"/>
    </source>
</evidence>
<feature type="binding site" evidence="19">
    <location>
        <position position="78"/>
    </location>
    <ligand>
        <name>Ca(2+)</name>
        <dbReference type="ChEBI" id="CHEBI:29108"/>
        <label>1</label>
    </ligand>
</feature>
<feature type="binding site" evidence="19">
    <location>
        <position position="202"/>
    </location>
    <ligand>
        <name>Ca(2+)</name>
        <dbReference type="ChEBI" id="CHEBI:29108"/>
        <label>2</label>
    </ligand>
</feature>
<feature type="binding site" evidence="19">
    <location>
        <position position="96"/>
    </location>
    <ligand>
        <name>Ca(2+)</name>
        <dbReference type="ChEBI" id="CHEBI:29108"/>
        <label>1</label>
    </ligand>
</feature>
<dbReference type="Gene3D" id="1.10.420.10">
    <property type="entry name" value="Peroxidase, domain 2"/>
    <property type="match status" value="1"/>
</dbReference>
<dbReference type="GO" id="GO:0046872">
    <property type="term" value="F:metal ion binding"/>
    <property type="evidence" value="ECO:0007669"/>
    <property type="project" value="UniProtKB-UniRule"/>
</dbReference>
<dbReference type="PRINTS" id="PR00458">
    <property type="entry name" value="PEROXIDASE"/>
</dbReference>
<dbReference type="GO" id="GO:0020037">
    <property type="term" value="F:heme binding"/>
    <property type="evidence" value="ECO:0007669"/>
    <property type="project" value="UniProtKB-UniRule"/>
</dbReference>
<feature type="domain" description="Plant heme peroxidase family profile" evidence="23">
    <location>
        <begin position="33"/>
        <end position="337"/>
    </location>
</feature>
<dbReference type="GO" id="GO:0006979">
    <property type="term" value="P:response to oxidative stress"/>
    <property type="evidence" value="ECO:0007669"/>
    <property type="project" value="UniProtKB-UniRule"/>
</dbReference>
<feature type="disulfide bond" evidence="21">
    <location>
        <begin position="76"/>
        <end position="81"/>
    </location>
</feature>
<keyword evidence="13 19" id="KW-0408">Iron</keyword>
<evidence type="ECO:0000256" key="7">
    <source>
        <dbReference type="ARBA" id="ARBA00022559"/>
    </source>
</evidence>
<evidence type="ECO:0000259" key="23">
    <source>
        <dbReference type="PROSITE" id="PS50873"/>
    </source>
</evidence>
<keyword evidence="12 22" id="KW-0560">Oxidoreductase</keyword>
<evidence type="ECO:0000256" key="17">
    <source>
        <dbReference type="PIRSR" id="PIRSR600823-1"/>
    </source>
</evidence>
<dbReference type="InterPro" id="IPR019794">
    <property type="entry name" value="Peroxidases_AS"/>
</dbReference>
<evidence type="ECO:0000256" key="1">
    <source>
        <dbReference type="ARBA" id="ARBA00000189"/>
    </source>
</evidence>
<dbReference type="PRINTS" id="PR00461">
    <property type="entry name" value="PLPEROXIDASE"/>
</dbReference>
<feature type="binding site" evidence="18">
    <location>
        <position position="171"/>
    </location>
    <ligand>
        <name>substrate</name>
    </ligand>
</feature>
<protein>
    <recommendedName>
        <fullName evidence="5 22">Peroxidase</fullName>
        <ecNumber evidence="5 22">1.11.1.7</ecNumber>
    </recommendedName>
</protein>
<organism evidence="24 25">
    <name type="scientific">Populus euphratica</name>
    <name type="common">Euphrates poplar</name>
    <dbReference type="NCBI Taxonomy" id="75702"/>
    <lineage>
        <taxon>Eukaryota</taxon>
        <taxon>Viridiplantae</taxon>
        <taxon>Streptophyta</taxon>
        <taxon>Embryophyta</taxon>
        <taxon>Tracheophyta</taxon>
        <taxon>Spermatophyta</taxon>
        <taxon>Magnoliopsida</taxon>
        <taxon>eudicotyledons</taxon>
        <taxon>Gunneridae</taxon>
        <taxon>Pentapetalae</taxon>
        <taxon>rosids</taxon>
        <taxon>fabids</taxon>
        <taxon>Malpighiales</taxon>
        <taxon>Salicaceae</taxon>
        <taxon>Saliceae</taxon>
        <taxon>Populus</taxon>
    </lineage>
</organism>
<comment type="catalytic activity">
    <reaction evidence="1 22">
        <text>2 a phenolic donor + H2O2 = 2 a phenolic radical donor + 2 H2O</text>
        <dbReference type="Rhea" id="RHEA:56136"/>
        <dbReference type="ChEBI" id="CHEBI:15377"/>
        <dbReference type="ChEBI" id="CHEBI:16240"/>
        <dbReference type="ChEBI" id="CHEBI:139520"/>
        <dbReference type="ChEBI" id="CHEBI:139521"/>
        <dbReference type="EC" id="1.11.1.7"/>
    </reaction>
</comment>
<evidence type="ECO:0000256" key="8">
    <source>
        <dbReference type="ARBA" id="ARBA00022617"/>
    </source>
</evidence>
<feature type="binding site" evidence="19">
    <location>
        <position position="262"/>
    </location>
    <ligand>
        <name>Ca(2+)</name>
        <dbReference type="ChEBI" id="CHEBI:29108"/>
        <label>2</label>
    </ligand>
</feature>
<keyword evidence="11 19" id="KW-0106">Calcium</keyword>
<dbReference type="PROSITE" id="PS00435">
    <property type="entry name" value="PEROXIDASE_1"/>
    <property type="match status" value="1"/>
</dbReference>
<dbReference type="GO" id="GO:0005576">
    <property type="term" value="C:extracellular region"/>
    <property type="evidence" value="ECO:0007669"/>
    <property type="project" value="UniProtKB-SubCell"/>
</dbReference>
<comment type="cofactor">
    <cofactor evidence="19 22">
        <name>Ca(2+)</name>
        <dbReference type="ChEBI" id="CHEBI:29108"/>
    </cofactor>
    <text evidence="19 22">Binds 2 calcium ions per subunit.</text>
</comment>